<name>A0ABZ2ZW62_9MICC</name>
<dbReference type="RefSeq" id="WP_342024003.1">
    <property type="nucleotide sequence ID" value="NZ_CP151657.1"/>
</dbReference>
<dbReference type="EMBL" id="CP151657">
    <property type="protein sequence ID" value="WZP16388.1"/>
    <property type="molecule type" value="Genomic_DNA"/>
</dbReference>
<proteinExistence type="predicted"/>
<accession>A0ABZ2ZW62</accession>
<keyword evidence="1" id="KW-1133">Transmembrane helix</keyword>
<protein>
    <submittedName>
        <fullName evidence="2">Uncharacterized protein</fullName>
    </submittedName>
</protein>
<reference evidence="2 3" key="1">
    <citation type="submission" date="2024-04" db="EMBL/GenBank/DDBJ databases">
        <title>Arthrobacter sp. from Plains bison fecal sample.</title>
        <authorList>
            <person name="Ruzzini A."/>
        </authorList>
    </citation>
    <scope>NUCLEOTIDE SEQUENCE [LARGE SCALE GENOMIC DNA]</scope>
    <source>
        <strain evidence="2 3">EINP1</strain>
    </source>
</reference>
<evidence type="ECO:0000256" key="1">
    <source>
        <dbReference type="SAM" id="Phobius"/>
    </source>
</evidence>
<feature type="transmembrane region" description="Helical" evidence="1">
    <location>
        <begin position="42"/>
        <end position="60"/>
    </location>
</feature>
<sequence length="156" mass="15967">MSPVRRVPLWRGPAAAVLGGVLAAVLGTGLHAQVLYAGDTAVPLGAAGALILSCAVAVFAGVWAASVLWTAAAGLVSYVILGLFTLDLWDTPLIITDTVLEVQPGIVLAGRMWLFGQALVTIAAVFVSARVLAASRRLEAEQAAGRQLPEPPFAGA</sequence>
<feature type="transmembrane region" description="Helical" evidence="1">
    <location>
        <begin position="67"/>
        <end position="86"/>
    </location>
</feature>
<keyword evidence="1" id="KW-0472">Membrane</keyword>
<feature type="transmembrane region" description="Helical" evidence="1">
    <location>
        <begin position="106"/>
        <end position="127"/>
    </location>
</feature>
<organism evidence="2 3">
    <name type="scientific">Arthrobacter citreus</name>
    <dbReference type="NCBI Taxonomy" id="1670"/>
    <lineage>
        <taxon>Bacteria</taxon>
        <taxon>Bacillati</taxon>
        <taxon>Actinomycetota</taxon>
        <taxon>Actinomycetes</taxon>
        <taxon>Micrococcales</taxon>
        <taxon>Micrococcaceae</taxon>
        <taxon>Arthrobacter</taxon>
    </lineage>
</organism>
<evidence type="ECO:0000313" key="2">
    <source>
        <dbReference type="EMBL" id="WZP16388.1"/>
    </source>
</evidence>
<evidence type="ECO:0000313" key="3">
    <source>
        <dbReference type="Proteomes" id="UP001448858"/>
    </source>
</evidence>
<keyword evidence="1" id="KW-0812">Transmembrane</keyword>
<gene>
    <name evidence="2" type="ORF">AAE021_02005</name>
</gene>
<keyword evidence="3" id="KW-1185">Reference proteome</keyword>
<dbReference type="Proteomes" id="UP001448858">
    <property type="component" value="Chromosome"/>
</dbReference>